<evidence type="ECO:0000259" key="3">
    <source>
        <dbReference type="PROSITE" id="PS50887"/>
    </source>
</evidence>
<dbReference type="Gene3D" id="3.30.70.270">
    <property type="match status" value="1"/>
</dbReference>
<dbReference type="InterPro" id="IPR052163">
    <property type="entry name" value="DGC-Regulatory_Protein"/>
</dbReference>
<dbReference type="CDD" id="cd01949">
    <property type="entry name" value="GGDEF"/>
    <property type="match status" value="1"/>
</dbReference>
<dbReference type="Pfam" id="PF08448">
    <property type="entry name" value="PAS_4"/>
    <property type="match status" value="1"/>
</dbReference>
<keyword evidence="5" id="KW-1185">Reference proteome</keyword>
<sequence length="312" mass="34347">MDQDDYKCILDNLFDGVYFVNAKRVITYWNHGAERISGFSAQDVVGKGCADGILRHITGSGEELCTRLCPLAKTLVDGEPREDEVFLHHKNGHRVPVSVRIAPLRDKDGAIIGAVEVFSDATPQQRLREEVNELRSLAMTDQLTGLGNRAAAGRQFKRRMSECKRFGVPFGLLFADIDHFKKVNDTYGHDTGDCVLAQIAKTLKSSLRGVDALCRWGGEEFVALVPKVDEKAFHSIAERMRRFVEATSIPSGCGHPPLRFTISVGGALARPDDTLTSLAARADTMMYEAKRSGRNCIRLDCNCEAAGEDSAD</sequence>
<feature type="domain" description="PAC" evidence="2">
    <location>
        <begin position="81"/>
        <end position="133"/>
    </location>
</feature>
<dbReference type="FunFam" id="3.30.70.270:FF:000001">
    <property type="entry name" value="Diguanylate cyclase domain protein"/>
    <property type="match status" value="1"/>
</dbReference>
<dbReference type="EMBL" id="FZOC01000001">
    <property type="protein sequence ID" value="SNR63975.1"/>
    <property type="molecule type" value="Genomic_DNA"/>
</dbReference>
<dbReference type="PROSITE" id="PS50112">
    <property type="entry name" value="PAS"/>
    <property type="match status" value="1"/>
</dbReference>
<evidence type="ECO:0000259" key="2">
    <source>
        <dbReference type="PROSITE" id="PS50113"/>
    </source>
</evidence>
<dbReference type="Proteomes" id="UP000198324">
    <property type="component" value="Unassembled WGS sequence"/>
</dbReference>
<dbReference type="SUPFAM" id="SSF55785">
    <property type="entry name" value="PYP-like sensor domain (PAS domain)"/>
    <property type="match status" value="1"/>
</dbReference>
<dbReference type="NCBIfam" id="TIGR00229">
    <property type="entry name" value="sensory_box"/>
    <property type="match status" value="1"/>
</dbReference>
<dbReference type="InterPro" id="IPR000700">
    <property type="entry name" value="PAS-assoc_C"/>
</dbReference>
<dbReference type="CDD" id="cd00130">
    <property type="entry name" value="PAS"/>
    <property type="match status" value="1"/>
</dbReference>
<evidence type="ECO:0000313" key="4">
    <source>
        <dbReference type="EMBL" id="SNR63975.1"/>
    </source>
</evidence>
<reference evidence="4 5" key="1">
    <citation type="submission" date="2017-06" db="EMBL/GenBank/DDBJ databases">
        <authorList>
            <person name="Kim H.J."/>
            <person name="Triplett B.A."/>
        </authorList>
    </citation>
    <scope>NUCLEOTIDE SEQUENCE [LARGE SCALE GENOMIC DNA]</scope>
    <source>
        <strain evidence="4 5">DSM 13116</strain>
    </source>
</reference>
<dbReference type="AlphaFoldDB" id="A0A238XYB7"/>
<dbReference type="PANTHER" id="PTHR46663:SF4">
    <property type="entry name" value="DIGUANYLATE CYCLASE DGCT-RELATED"/>
    <property type="match status" value="1"/>
</dbReference>
<accession>A0A238XYB7</accession>
<dbReference type="SUPFAM" id="SSF55073">
    <property type="entry name" value="Nucleotide cyclase"/>
    <property type="match status" value="1"/>
</dbReference>
<dbReference type="PROSITE" id="PS50113">
    <property type="entry name" value="PAC"/>
    <property type="match status" value="1"/>
</dbReference>
<evidence type="ECO:0000259" key="1">
    <source>
        <dbReference type="PROSITE" id="PS50112"/>
    </source>
</evidence>
<proteinExistence type="predicted"/>
<gene>
    <name evidence="4" type="ORF">SAMN04488503_0535</name>
</gene>
<dbReference type="InterPro" id="IPR000014">
    <property type="entry name" value="PAS"/>
</dbReference>
<dbReference type="SMART" id="SM00267">
    <property type="entry name" value="GGDEF"/>
    <property type="match status" value="1"/>
</dbReference>
<dbReference type="InterPro" id="IPR043128">
    <property type="entry name" value="Rev_trsase/Diguanyl_cyclase"/>
</dbReference>
<dbReference type="RefSeq" id="WP_089271430.1">
    <property type="nucleotide sequence ID" value="NZ_FZOC01000001.1"/>
</dbReference>
<dbReference type="PANTHER" id="PTHR46663">
    <property type="entry name" value="DIGUANYLATE CYCLASE DGCT-RELATED"/>
    <property type="match status" value="1"/>
</dbReference>
<organism evidence="4 5">
    <name type="scientific">Humidesulfovibrio mexicanus</name>
    <dbReference type="NCBI Taxonomy" id="147047"/>
    <lineage>
        <taxon>Bacteria</taxon>
        <taxon>Pseudomonadati</taxon>
        <taxon>Thermodesulfobacteriota</taxon>
        <taxon>Desulfovibrionia</taxon>
        <taxon>Desulfovibrionales</taxon>
        <taxon>Desulfovibrionaceae</taxon>
        <taxon>Humidesulfovibrio</taxon>
    </lineage>
</organism>
<evidence type="ECO:0000313" key="5">
    <source>
        <dbReference type="Proteomes" id="UP000198324"/>
    </source>
</evidence>
<dbReference type="GO" id="GO:0003824">
    <property type="term" value="F:catalytic activity"/>
    <property type="evidence" value="ECO:0007669"/>
    <property type="project" value="UniProtKB-ARBA"/>
</dbReference>
<dbReference type="OrthoDB" id="9790367at2"/>
<dbReference type="SMART" id="SM00091">
    <property type="entry name" value="PAS"/>
    <property type="match status" value="1"/>
</dbReference>
<dbReference type="PROSITE" id="PS50887">
    <property type="entry name" value="GGDEF"/>
    <property type="match status" value="1"/>
</dbReference>
<dbReference type="Gene3D" id="3.30.450.20">
    <property type="entry name" value="PAS domain"/>
    <property type="match status" value="1"/>
</dbReference>
<name>A0A238XYB7_9BACT</name>
<dbReference type="InterPro" id="IPR013656">
    <property type="entry name" value="PAS_4"/>
</dbReference>
<dbReference type="InterPro" id="IPR000160">
    <property type="entry name" value="GGDEF_dom"/>
</dbReference>
<dbReference type="Pfam" id="PF00990">
    <property type="entry name" value="GGDEF"/>
    <property type="match status" value="1"/>
</dbReference>
<dbReference type="InterPro" id="IPR035965">
    <property type="entry name" value="PAS-like_dom_sf"/>
</dbReference>
<feature type="domain" description="GGDEF" evidence="3">
    <location>
        <begin position="168"/>
        <end position="302"/>
    </location>
</feature>
<dbReference type="InterPro" id="IPR029787">
    <property type="entry name" value="Nucleotide_cyclase"/>
</dbReference>
<protein>
    <submittedName>
        <fullName evidence="4">PAS domain S-box-containing protein/diguanylate cyclase (GGDEF) domain-containing protein</fullName>
    </submittedName>
</protein>
<dbReference type="NCBIfam" id="TIGR00254">
    <property type="entry name" value="GGDEF"/>
    <property type="match status" value="1"/>
</dbReference>
<feature type="domain" description="PAS" evidence="1">
    <location>
        <begin position="2"/>
        <end position="47"/>
    </location>
</feature>